<evidence type="ECO:0000256" key="2">
    <source>
        <dbReference type="ARBA" id="ARBA00010735"/>
    </source>
</evidence>
<dbReference type="Proteomes" id="UP001243846">
    <property type="component" value="Unassembled WGS sequence"/>
</dbReference>
<reference evidence="10" key="1">
    <citation type="journal article" date="2019" name="Int. J. Syst. Evol. Microbiol.">
        <title>The Global Catalogue of Microorganisms (GCM) 10K type strain sequencing project: providing services to taxonomists for standard genome sequencing and annotation.</title>
        <authorList>
            <consortium name="The Broad Institute Genomics Platform"/>
            <consortium name="The Broad Institute Genome Sequencing Center for Infectious Disease"/>
            <person name="Wu L."/>
            <person name="Ma J."/>
        </authorList>
    </citation>
    <scope>NUCLEOTIDE SEQUENCE [LARGE SCALE GENOMIC DNA]</scope>
    <source>
        <strain evidence="10">CECT 8482</strain>
    </source>
</reference>
<keyword evidence="3" id="KW-0813">Transport</keyword>
<evidence type="ECO:0000313" key="10">
    <source>
        <dbReference type="Proteomes" id="UP001243846"/>
    </source>
</evidence>
<feature type="transmembrane region" description="Helical" evidence="8">
    <location>
        <begin position="198"/>
        <end position="214"/>
    </location>
</feature>
<evidence type="ECO:0000256" key="6">
    <source>
        <dbReference type="ARBA" id="ARBA00022989"/>
    </source>
</evidence>
<dbReference type="Pfam" id="PF03591">
    <property type="entry name" value="AzlC"/>
    <property type="match status" value="1"/>
</dbReference>
<evidence type="ECO:0000256" key="3">
    <source>
        <dbReference type="ARBA" id="ARBA00022448"/>
    </source>
</evidence>
<evidence type="ECO:0000256" key="8">
    <source>
        <dbReference type="SAM" id="Phobius"/>
    </source>
</evidence>
<protein>
    <submittedName>
        <fullName evidence="9">AzlC family ABC transporter permease</fullName>
    </submittedName>
</protein>
<keyword evidence="4" id="KW-1003">Cell membrane</keyword>
<evidence type="ECO:0000256" key="4">
    <source>
        <dbReference type="ARBA" id="ARBA00022475"/>
    </source>
</evidence>
<keyword evidence="6 8" id="KW-1133">Transmembrane helix</keyword>
<evidence type="ECO:0000313" key="9">
    <source>
        <dbReference type="EMBL" id="MDN3714063.1"/>
    </source>
</evidence>
<evidence type="ECO:0000256" key="1">
    <source>
        <dbReference type="ARBA" id="ARBA00004651"/>
    </source>
</evidence>
<organism evidence="9 10">
    <name type="scientific">Paracoccus cavernae</name>
    <dbReference type="NCBI Taxonomy" id="1571207"/>
    <lineage>
        <taxon>Bacteria</taxon>
        <taxon>Pseudomonadati</taxon>
        <taxon>Pseudomonadota</taxon>
        <taxon>Alphaproteobacteria</taxon>
        <taxon>Rhodobacterales</taxon>
        <taxon>Paracoccaceae</taxon>
        <taxon>Paracoccus</taxon>
    </lineage>
</organism>
<keyword evidence="10" id="KW-1185">Reference proteome</keyword>
<dbReference type="EMBL" id="JAUFRC010000003">
    <property type="protein sequence ID" value="MDN3714063.1"/>
    <property type="molecule type" value="Genomic_DNA"/>
</dbReference>
<evidence type="ECO:0000256" key="7">
    <source>
        <dbReference type="ARBA" id="ARBA00023136"/>
    </source>
</evidence>
<proteinExistence type="inferred from homology"/>
<comment type="caution">
    <text evidence="9">The sequence shown here is derived from an EMBL/GenBank/DDBJ whole genome shotgun (WGS) entry which is preliminary data.</text>
</comment>
<comment type="similarity">
    <text evidence="2">Belongs to the AzlC family.</text>
</comment>
<feature type="transmembrane region" description="Helical" evidence="8">
    <location>
        <begin position="172"/>
        <end position="191"/>
    </location>
</feature>
<name>A0ABT8DB99_9RHOB</name>
<keyword evidence="5 8" id="KW-0812">Transmembrane</keyword>
<dbReference type="InterPro" id="IPR011606">
    <property type="entry name" value="Brnchd-chn_aa_trnsp_permease"/>
</dbReference>
<keyword evidence="7 8" id="KW-0472">Membrane</keyword>
<gene>
    <name evidence="9" type="ORF">QWZ10_23895</name>
</gene>
<comment type="subcellular location">
    <subcellularLocation>
        <location evidence="1">Cell membrane</location>
        <topology evidence="1">Multi-pass membrane protein</topology>
    </subcellularLocation>
</comment>
<evidence type="ECO:0000256" key="5">
    <source>
        <dbReference type="ARBA" id="ARBA00022692"/>
    </source>
</evidence>
<accession>A0ABT8DB99</accession>
<sequence>MSSVDSPSPPDLPLLRAPSRVARLVGCGPDHAGFRALRAGSGAQAAQKGMSVVEVPLMTGLNFGGGSEFAAVALWSSPPHLLLIAAVTLINSRHILMGAALAPAFKGKPLRQVLPALFFMCDEVWALAMQEMRRKGGVISLRYYAGVAAPLYLTWVVCTAIGAAIGPVLGDVTRFGFDMAFPAVFLVMLAGMWSGLRAALPWIASLIAAGLSVLYLPGAWYVPVGTLTGLGVALLLADRAP</sequence>
<feature type="transmembrane region" description="Helical" evidence="8">
    <location>
        <begin position="143"/>
        <end position="166"/>
    </location>
</feature>
<dbReference type="PANTHER" id="PTHR34979">
    <property type="entry name" value="INNER MEMBRANE PROTEIN YGAZ"/>
    <property type="match status" value="1"/>
</dbReference>
<dbReference type="PANTHER" id="PTHR34979:SF1">
    <property type="entry name" value="INNER MEMBRANE PROTEIN YGAZ"/>
    <property type="match status" value="1"/>
</dbReference>